<evidence type="ECO:0000313" key="2">
    <source>
        <dbReference type="EMBL" id="PRP96765.1"/>
    </source>
</evidence>
<dbReference type="InterPro" id="IPR014729">
    <property type="entry name" value="Rossmann-like_a/b/a_fold"/>
</dbReference>
<dbReference type="CDD" id="cd00293">
    <property type="entry name" value="USP-like"/>
    <property type="match status" value="1"/>
</dbReference>
<dbReference type="Gene3D" id="3.40.50.620">
    <property type="entry name" value="HUPs"/>
    <property type="match status" value="1"/>
</dbReference>
<dbReference type="SUPFAM" id="SSF52402">
    <property type="entry name" value="Adenine nucleotide alpha hydrolases-like"/>
    <property type="match status" value="1"/>
</dbReference>
<sequence length="424" mass="46635">MTEHFVVLVTTSPSLHPSTRELATRLACRGNAVLLFLHIVPFSGSDGEAMLYSAVGVMSGTHEAWLGRQVPSRAEVRYRHRLAAGDPEQIVARFVAEHEVDLVVAEQPPRRWLSPALWRGFAERLVWQMPCPVVISGPRFLRSMPSPPPPAPRGLTHTNAADLLRTTVEARVEAVRCWMDHMADAVHRVAQSLVVRDAAASVGGTGLFDARVEQRLRVALDEHQWALHAQGWQLSVGEHSWGSGLVMPRLGSGLAAFLDRVHEHGSSTSLPLAVDVELDRLVLLAGAMVGGDGGLLLLAFDAETDFLRILGQPGPFPSFETYAFDEAGVMLSNSRFPDQLLQAGLLPAEGQQTPLRLRVAEPSDEPKERWPLTRMAEQATRQRDGFDTRGYRDYRGAQVVGAWRWVPEYGFGVTAELDRAAAYA</sequence>
<dbReference type="RefSeq" id="WP_106392885.1">
    <property type="nucleotide sequence ID" value="NZ_PVNK01000164.1"/>
</dbReference>
<accession>A0A2S9XV79</accession>
<evidence type="ECO:0000313" key="3">
    <source>
        <dbReference type="Proteomes" id="UP000237968"/>
    </source>
</evidence>
<keyword evidence="3" id="KW-1185">Reference proteome</keyword>
<dbReference type="AlphaFoldDB" id="A0A2S9XV79"/>
<feature type="domain" description="UspA" evidence="1">
    <location>
        <begin position="1"/>
        <end position="135"/>
    </location>
</feature>
<dbReference type="EMBL" id="PVNK01000164">
    <property type="protein sequence ID" value="PRP96765.1"/>
    <property type="molecule type" value="Genomic_DNA"/>
</dbReference>
<dbReference type="Proteomes" id="UP000237968">
    <property type="component" value="Unassembled WGS sequence"/>
</dbReference>
<organism evidence="2 3">
    <name type="scientific">Enhygromyxa salina</name>
    <dbReference type="NCBI Taxonomy" id="215803"/>
    <lineage>
        <taxon>Bacteria</taxon>
        <taxon>Pseudomonadati</taxon>
        <taxon>Myxococcota</taxon>
        <taxon>Polyangia</taxon>
        <taxon>Nannocystales</taxon>
        <taxon>Nannocystaceae</taxon>
        <taxon>Enhygromyxa</taxon>
    </lineage>
</organism>
<proteinExistence type="predicted"/>
<reference evidence="2 3" key="1">
    <citation type="submission" date="2018-03" db="EMBL/GenBank/DDBJ databases">
        <title>Draft Genome Sequences of the Obligatory Marine Myxobacteria Enhygromyxa salina SWB005.</title>
        <authorList>
            <person name="Poehlein A."/>
            <person name="Moghaddam J.A."/>
            <person name="Harms H."/>
            <person name="Alanjari M."/>
            <person name="Koenig G.M."/>
            <person name="Daniel R."/>
            <person name="Schaeberle T.F."/>
        </authorList>
    </citation>
    <scope>NUCLEOTIDE SEQUENCE [LARGE SCALE GENOMIC DNA]</scope>
    <source>
        <strain evidence="2 3">SWB005</strain>
    </source>
</reference>
<dbReference type="OrthoDB" id="5524356at2"/>
<protein>
    <submittedName>
        <fullName evidence="2">Universal stress protein family protein</fullName>
    </submittedName>
</protein>
<gene>
    <name evidence="2" type="ORF">ENSA5_35390</name>
</gene>
<dbReference type="Pfam" id="PF00582">
    <property type="entry name" value="Usp"/>
    <property type="match status" value="1"/>
</dbReference>
<name>A0A2S9XV79_9BACT</name>
<evidence type="ECO:0000259" key="1">
    <source>
        <dbReference type="Pfam" id="PF00582"/>
    </source>
</evidence>
<dbReference type="InterPro" id="IPR006016">
    <property type="entry name" value="UspA"/>
</dbReference>
<comment type="caution">
    <text evidence="2">The sequence shown here is derived from an EMBL/GenBank/DDBJ whole genome shotgun (WGS) entry which is preliminary data.</text>
</comment>